<dbReference type="Gene3D" id="3.40.630.30">
    <property type="match status" value="1"/>
</dbReference>
<dbReference type="SUPFAM" id="SSF55729">
    <property type="entry name" value="Acyl-CoA N-acyltransferases (Nat)"/>
    <property type="match status" value="1"/>
</dbReference>
<dbReference type="InterPro" id="IPR016181">
    <property type="entry name" value="Acyl_CoA_acyltransferase"/>
</dbReference>
<dbReference type="CDD" id="cd04301">
    <property type="entry name" value="NAT_SF"/>
    <property type="match status" value="1"/>
</dbReference>
<keyword evidence="3" id="KW-1185">Reference proteome</keyword>
<evidence type="ECO:0000313" key="2">
    <source>
        <dbReference type="EMBL" id="CAK9068242.1"/>
    </source>
</evidence>
<feature type="domain" description="N-acetyltransferase" evidence="1">
    <location>
        <begin position="297"/>
        <end position="451"/>
    </location>
</feature>
<dbReference type="EMBL" id="CAXAMM010031513">
    <property type="protein sequence ID" value="CAK9068242.1"/>
    <property type="molecule type" value="Genomic_DNA"/>
</dbReference>
<protein>
    <recommendedName>
        <fullName evidence="1">N-acetyltransferase domain-containing protein</fullName>
    </recommendedName>
</protein>
<evidence type="ECO:0000259" key="1">
    <source>
        <dbReference type="PROSITE" id="PS51186"/>
    </source>
</evidence>
<evidence type="ECO:0000313" key="3">
    <source>
        <dbReference type="Proteomes" id="UP001642464"/>
    </source>
</evidence>
<dbReference type="Proteomes" id="UP001642464">
    <property type="component" value="Unassembled WGS sequence"/>
</dbReference>
<gene>
    <name evidence="2" type="ORF">SCF082_LOCUS34400</name>
</gene>
<accession>A0ABP0NYG2</accession>
<comment type="caution">
    <text evidence="2">The sequence shown here is derived from an EMBL/GenBank/DDBJ whole genome shotgun (WGS) entry which is preliminary data.</text>
</comment>
<organism evidence="2 3">
    <name type="scientific">Durusdinium trenchii</name>
    <dbReference type="NCBI Taxonomy" id="1381693"/>
    <lineage>
        <taxon>Eukaryota</taxon>
        <taxon>Sar</taxon>
        <taxon>Alveolata</taxon>
        <taxon>Dinophyceae</taxon>
        <taxon>Suessiales</taxon>
        <taxon>Symbiodiniaceae</taxon>
        <taxon>Durusdinium</taxon>
    </lineage>
</organism>
<dbReference type="Pfam" id="PF00583">
    <property type="entry name" value="Acetyltransf_1"/>
    <property type="match status" value="1"/>
</dbReference>
<dbReference type="PROSITE" id="PS51186">
    <property type="entry name" value="GNAT"/>
    <property type="match status" value="1"/>
</dbReference>
<name>A0ABP0NYG2_9DINO</name>
<proteinExistence type="predicted"/>
<sequence>MYELKRRPQSLSHSAFRKFESDPEEYFLQYLAANRPARQAQPNYMAIGSAFDAYEKAELHAALFGAGSNPEFEFQTIFEQQVEPHNRDWAIKAGKHVQEAYKFSGAHDDLLGLLHKSIESPQFEFGVEKEIDGVPLNGKPDCRFVLPGDDGRKVHVILDWKVKGFCSKHATSPSKGYALCRDGYEAAKPSRSHGKEHNQYLAYNHHGLIINTSYLEASKPEYADQTTMYGWLLGEEVGDEEVVMGIDEIVAKPAEPWPMLRVANHRARVSKGYQLELMRRLQRCWKAITTGHIFPDMTVEESDARCEILENMAAGLKSAGEEDEYFNELAWSAEEWAEARIRDTVTVLSNYGDPIGFIALRGVEDAAEIRKVAIKSRYRKQQLSYQLMESAILFARQKRFNSIFIIIPEAMIETVGPWLAKFNFTAKKPIIRDAFHAYGKPENGVKFVCRL</sequence>
<dbReference type="InterPro" id="IPR000182">
    <property type="entry name" value="GNAT_dom"/>
</dbReference>
<reference evidence="2 3" key="1">
    <citation type="submission" date="2024-02" db="EMBL/GenBank/DDBJ databases">
        <authorList>
            <person name="Chen Y."/>
            <person name="Shah S."/>
            <person name="Dougan E. K."/>
            <person name="Thang M."/>
            <person name="Chan C."/>
        </authorList>
    </citation>
    <scope>NUCLEOTIDE SEQUENCE [LARGE SCALE GENOMIC DNA]</scope>
</reference>